<evidence type="ECO:0000256" key="8">
    <source>
        <dbReference type="ARBA" id="ARBA00022989"/>
    </source>
</evidence>
<comment type="caution">
    <text evidence="11">The sequence shown here is derived from an EMBL/GenBank/DDBJ whole genome shotgun (WGS) entry which is preliminary data.</text>
</comment>
<feature type="transmembrane region" description="Helical" evidence="10">
    <location>
        <begin position="109"/>
        <end position="135"/>
    </location>
</feature>
<evidence type="ECO:0000256" key="3">
    <source>
        <dbReference type="ARBA" id="ARBA00022502"/>
    </source>
</evidence>
<dbReference type="Proteomes" id="UP000315628">
    <property type="component" value="Unassembled WGS sequence"/>
</dbReference>
<comment type="subcellular location">
    <subcellularLocation>
        <location evidence="1">Endoplasmic reticulum membrane</location>
        <topology evidence="1">Multi-pass membrane protein</topology>
    </subcellularLocation>
</comment>
<keyword evidence="3" id="KW-0337">GPI-anchor biosynthesis</keyword>
<feature type="transmembrane region" description="Helical" evidence="10">
    <location>
        <begin position="335"/>
        <end position="351"/>
    </location>
</feature>
<accession>A0A560WHZ2</accession>
<dbReference type="OrthoDB" id="151635at2"/>
<evidence type="ECO:0000256" key="1">
    <source>
        <dbReference type="ARBA" id="ARBA00004477"/>
    </source>
</evidence>
<reference evidence="11 12" key="1">
    <citation type="submission" date="2019-06" db="EMBL/GenBank/DDBJ databases">
        <title>Sequencing the genomes of 1000 actinobacteria strains.</title>
        <authorList>
            <person name="Klenk H.-P."/>
        </authorList>
    </citation>
    <scope>NUCLEOTIDE SEQUENCE [LARGE SCALE GENOMIC DNA]</scope>
    <source>
        <strain evidence="11 12">DSM 18935</strain>
    </source>
</reference>
<gene>
    <name evidence="11" type="ORF">FB557_0884</name>
</gene>
<comment type="pathway">
    <text evidence="2">Glycolipid biosynthesis; glycosylphosphatidylinositol-anchor biosynthesis.</text>
</comment>
<evidence type="ECO:0000256" key="4">
    <source>
        <dbReference type="ARBA" id="ARBA00022676"/>
    </source>
</evidence>
<dbReference type="GO" id="GO:0006506">
    <property type="term" value="P:GPI anchor biosynthetic process"/>
    <property type="evidence" value="ECO:0007669"/>
    <property type="project" value="UniProtKB-UniPathway"/>
</dbReference>
<evidence type="ECO:0000256" key="5">
    <source>
        <dbReference type="ARBA" id="ARBA00022679"/>
    </source>
</evidence>
<dbReference type="AlphaFoldDB" id="A0A560WHZ2"/>
<keyword evidence="12" id="KW-1185">Reference proteome</keyword>
<feature type="transmembrane region" description="Helical" evidence="10">
    <location>
        <begin position="247"/>
        <end position="268"/>
    </location>
</feature>
<evidence type="ECO:0000256" key="9">
    <source>
        <dbReference type="ARBA" id="ARBA00023136"/>
    </source>
</evidence>
<evidence type="ECO:0000256" key="6">
    <source>
        <dbReference type="ARBA" id="ARBA00022692"/>
    </source>
</evidence>
<dbReference type="PANTHER" id="PTHR12468:SF2">
    <property type="entry name" value="GPI MANNOSYLTRANSFERASE 2"/>
    <property type="match status" value="1"/>
</dbReference>
<dbReference type="RefSeq" id="WP_144855859.1">
    <property type="nucleotide sequence ID" value="NZ_BAAAYT010000002.1"/>
</dbReference>
<dbReference type="EMBL" id="VIUW01000001">
    <property type="protein sequence ID" value="TWD17317.1"/>
    <property type="molecule type" value="Genomic_DNA"/>
</dbReference>
<organism evidence="11 12">
    <name type="scientific">Marihabitans asiaticum</name>
    <dbReference type="NCBI Taxonomy" id="415218"/>
    <lineage>
        <taxon>Bacteria</taxon>
        <taxon>Bacillati</taxon>
        <taxon>Actinomycetota</taxon>
        <taxon>Actinomycetes</taxon>
        <taxon>Micrococcales</taxon>
        <taxon>Intrasporangiaceae</taxon>
        <taxon>Marihabitans</taxon>
    </lineage>
</organism>
<keyword evidence="7" id="KW-0256">Endoplasmic reticulum</keyword>
<keyword evidence="6 10" id="KW-0812">Transmembrane</keyword>
<evidence type="ECO:0008006" key="13">
    <source>
        <dbReference type="Google" id="ProtNLM"/>
    </source>
</evidence>
<dbReference type="GO" id="GO:0004376">
    <property type="term" value="F:GPI mannosyltransferase activity"/>
    <property type="evidence" value="ECO:0007669"/>
    <property type="project" value="InterPro"/>
</dbReference>
<feature type="transmembrane region" description="Helical" evidence="10">
    <location>
        <begin position="303"/>
        <end position="323"/>
    </location>
</feature>
<keyword evidence="9 10" id="KW-0472">Membrane</keyword>
<evidence type="ECO:0000256" key="10">
    <source>
        <dbReference type="SAM" id="Phobius"/>
    </source>
</evidence>
<feature type="transmembrane region" description="Helical" evidence="10">
    <location>
        <begin position="357"/>
        <end position="375"/>
    </location>
</feature>
<feature type="transmembrane region" description="Helical" evidence="10">
    <location>
        <begin position="197"/>
        <end position="227"/>
    </location>
</feature>
<evidence type="ECO:0000313" key="11">
    <source>
        <dbReference type="EMBL" id="TWD17317.1"/>
    </source>
</evidence>
<name>A0A560WHZ2_9MICO</name>
<dbReference type="UniPathway" id="UPA00196"/>
<feature type="transmembrane region" description="Helical" evidence="10">
    <location>
        <begin position="387"/>
        <end position="411"/>
    </location>
</feature>
<dbReference type="PANTHER" id="PTHR12468">
    <property type="entry name" value="GPI MANNOSYLTRANSFERASE 2"/>
    <property type="match status" value="1"/>
</dbReference>
<evidence type="ECO:0000256" key="2">
    <source>
        <dbReference type="ARBA" id="ARBA00004687"/>
    </source>
</evidence>
<keyword evidence="4" id="KW-0328">Glycosyltransferase</keyword>
<protein>
    <recommendedName>
        <fullName evidence="13">Mannosyltransferase PIG-V</fullName>
    </recommendedName>
</protein>
<sequence length="418" mass="45690">MKLLGREGRERVTAAALQHPSRALLGVYALSRVVALLGIWVAARYYQEPAGVGHLEPTVRDMFQLWDAQWYERIVTEGYPVPLPADPRTGEITYSQWAFFPVFPALVRLVMVTGLGFTTAAVLVNLVAGAAAVLLIHRVLRFPGHAASQPARDRLALVAAGLWCLYPATGVMLLAYTEALAACLVAGALLLLMRRHYLWFALVAVVLGYTRAVAPALGLAVLVHLLLRWREDRAAGVRPLGGDRVGVGVMLAATAFSAVAWPLTVGYFSGLPDAFFQVQAAWGQRPAQGPFVLWFSWAWEEKGLAGVVVMVALVATYLALVIGRHGSWMPLEVRMWALAYPLYLFAVVRPITSMWRFLLLDFPIAALVTSVAMRTSTGGDVVRHWRLRVAIVAVLLVGGVIAWSCGLLPYVPWHVTPP</sequence>
<keyword evidence="8 10" id="KW-1133">Transmembrane helix</keyword>
<dbReference type="GO" id="GO:0016020">
    <property type="term" value="C:membrane"/>
    <property type="evidence" value="ECO:0007669"/>
    <property type="project" value="GOC"/>
</dbReference>
<proteinExistence type="predicted"/>
<keyword evidence="5" id="KW-0808">Transferase</keyword>
<dbReference type="InterPro" id="IPR007315">
    <property type="entry name" value="PIG-V/Gpi18"/>
</dbReference>
<evidence type="ECO:0000256" key="7">
    <source>
        <dbReference type="ARBA" id="ARBA00022824"/>
    </source>
</evidence>
<dbReference type="GO" id="GO:0000009">
    <property type="term" value="F:alpha-1,6-mannosyltransferase activity"/>
    <property type="evidence" value="ECO:0007669"/>
    <property type="project" value="InterPro"/>
</dbReference>
<evidence type="ECO:0000313" key="12">
    <source>
        <dbReference type="Proteomes" id="UP000315628"/>
    </source>
</evidence>
<feature type="transmembrane region" description="Helical" evidence="10">
    <location>
        <begin position="155"/>
        <end position="177"/>
    </location>
</feature>
<feature type="transmembrane region" description="Helical" evidence="10">
    <location>
        <begin position="21"/>
        <end position="43"/>
    </location>
</feature>